<dbReference type="GeneID" id="303367180"/>
<accession>A0A1T4MML0</accession>
<feature type="signal peptide" evidence="1">
    <location>
        <begin position="1"/>
        <end position="22"/>
    </location>
</feature>
<evidence type="ECO:0000313" key="3">
    <source>
        <dbReference type="EMBL" id="SJZ68203.1"/>
    </source>
</evidence>
<keyword evidence="4" id="KW-1185">Reference proteome</keyword>
<gene>
    <name evidence="3" type="ORF">SAMN02745152_00926</name>
</gene>
<dbReference type="OrthoDB" id="361080at2"/>
<proteinExistence type="predicted"/>
<dbReference type="Pfam" id="PF08308">
    <property type="entry name" value="PEGA"/>
    <property type="match status" value="1"/>
</dbReference>
<evidence type="ECO:0000259" key="2">
    <source>
        <dbReference type="Pfam" id="PF08308"/>
    </source>
</evidence>
<dbReference type="AlphaFoldDB" id="A0A1T4MML0"/>
<dbReference type="PANTHER" id="PTHR36194">
    <property type="entry name" value="S-LAYER-LIKE PROTEIN"/>
    <property type="match status" value="1"/>
</dbReference>
<evidence type="ECO:0000313" key="4">
    <source>
        <dbReference type="Proteomes" id="UP000190395"/>
    </source>
</evidence>
<dbReference type="Gene3D" id="2.60.40.4070">
    <property type="match status" value="1"/>
</dbReference>
<sequence length="555" mass="60941">MSLQRFTAFLAIFIISAGALFSDENASSSGIFVEDKSVQKGFEFDEAYSTYPELLESDRKSAIEKEKTKITVKSNVPNAEVFLNGNFEGHTNLTVNDLPAGRYNLRVKKTGYKPKFYRINVPQGEERVFYVELEKYEGTVNFIAVQPETLIYVDNTKISGNIVKLEEGSHTVFAKKFGYKSESSSIYVPRNSYQIITIRLQEAQFSVSNFRANKERFNPALKGSAGQIKFNFEVTSFGNGTLTIKDSLGNSVISRNLPGFTTWTQNVIWDGIAQNGTKIQDGTYTAILESGEQKFSVDFSADSSIKIPSASITASGSGIGILPAAFNFPEKTFCVGVNAGIICAFENKNFYCAPLSTFFAYSFSKNVELSAKVGLNAGHEGSSPFINSALKFTASKKQADFDMDFGFLIRAGGAKNKPFEPYGADNGYGLGGGLVFGLDFNNFYAGISSEFTFATSTFNTKNDNYDKVLRNGICFQLKGQSVSFAIYSALNSSFGTTALENDSRSSNSIEFLRAVDVGFDFQIALNSLNLNLRSNAQIFENQTYLKTEAGISMLL</sequence>
<dbReference type="STRING" id="225004.SAMN02745152_00926"/>
<dbReference type="Proteomes" id="UP000190395">
    <property type="component" value="Unassembled WGS sequence"/>
</dbReference>
<organism evidence="3 4">
    <name type="scientific">Treponema berlinense</name>
    <dbReference type="NCBI Taxonomy" id="225004"/>
    <lineage>
        <taxon>Bacteria</taxon>
        <taxon>Pseudomonadati</taxon>
        <taxon>Spirochaetota</taxon>
        <taxon>Spirochaetia</taxon>
        <taxon>Spirochaetales</taxon>
        <taxon>Treponemataceae</taxon>
        <taxon>Treponema</taxon>
    </lineage>
</organism>
<keyword evidence="1" id="KW-0732">Signal</keyword>
<name>A0A1T4MML0_9SPIR</name>
<feature type="chain" id="PRO_5012074909" evidence="1">
    <location>
        <begin position="23"/>
        <end position="555"/>
    </location>
</feature>
<reference evidence="3 4" key="1">
    <citation type="submission" date="2017-02" db="EMBL/GenBank/DDBJ databases">
        <authorList>
            <person name="Peterson S.W."/>
        </authorList>
    </citation>
    <scope>NUCLEOTIDE SEQUENCE [LARGE SCALE GENOMIC DNA]</scope>
    <source>
        <strain evidence="3 4">ATCC BAA-909</strain>
    </source>
</reference>
<dbReference type="EMBL" id="FUXC01000004">
    <property type="protein sequence ID" value="SJZ68203.1"/>
    <property type="molecule type" value="Genomic_DNA"/>
</dbReference>
<dbReference type="RefSeq" id="WP_078930675.1">
    <property type="nucleotide sequence ID" value="NZ_FUXC01000004.1"/>
</dbReference>
<protein>
    <submittedName>
        <fullName evidence="3">PEGA domain-containing protein</fullName>
    </submittedName>
</protein>
<feature type="domain" description="PEGA" evidence="2">
    <location>
        <begin position="69"/>
        <end position="135"/>
    </location>
</feature>
<dbReference type="PANTHER" id="PTHR36194:SF1">
    <property type="entry name" value="S-LAYER-LIKE PROTEIN"/>
    <property type="match status" value="1"/>
</dbReference>
<dbReference type="InterPro" id="IPR013229">
    <property type="entry name" value="PEGA"/>
</dbReference>
<evidence type="ECO:0000256" key="1">
    <source>
        <dbReference type="SAM" id="SignalP"/>
    </source>
</evidence>